<comment type="caution">
    <text evidence="1">The sequence shown here is derived from an EMBL/GenBank/DDBJ whole genome shotgun (WGS) entry which is preliminary data.</text>
</comment>
<evidence type="ECO:0000313" key="1">
    <source>
        <dbReference type="EMBL" id="GAA2454555.1"/>
    </source>
</evidence>
<sequence>MTRTSSASVVDHLAPHGRLLSFVFFFGSSGDPASARMLTDQSGLRRAMAARLERERDGRQVEYGAYRLSR</sequence>
<accession>A0ABP5XFZ0</accession>
<dbReference type="RefSeq" id="WP_344326044.1">
    <property type="nucleotide sequence ID" value="NZ_BAAASZ010000030.1"/>
</dbReference>
<protein>
    <submittedName>
        <fullName evidence="1">Uncharacterized protein</fullName>
    </submittedName>
</protein>
<name>A0ABP5XFZ0_9ACTN</name>
<dbReference type="EMBL" id="BAAASZ010000030">
    <property type="protein sequence ID" value="GAA2454555.1"/>
    <property type="molecule type" value="Genomic_DNA"/>
</dbReference>
<reference evidence="2" key="1">
    <citation type="journal article" date="2019" name="Int. J. Syst. Evol. Microbiol.">
        <title>The Global Catalogue of Microorganisms (GCM) 10K type strain sequencing project: providing services to taxonomists for standard genome sequencing and annotation.</title>
        <authorList>
            <consortium name="The Broad Institute Genomics Platform"/>
            <consortium name="The Broad Institute Genome Sequencing Center for Infectious Disease"/>
            <person name="Wu L."/>
            <person name="Ma J."/>
        </authorList>
    </citation>
    <scope>NUCLEOTIDE SEQUENCE [LARGE SCALE GENOMIC DNA]</scope>
    <source>
        <strain evidence="2">JCM 6305</strain>
    </source>
</reference>
<gene>
    <name evidence="1" type="ORF">GCM10010405_42990</name>
</gene>
<evidence type="ECO:0000313" key="2">
    <source>
        <dbReference type="Proteomes" id="UP001501638"/>
    </source>
</evidence>
<organism evidence="1 2">
    <name type="scientific">Streptomyces macrosporus</name>
    <dbReference type="NCBI Taxonomy" id="44032"/>
    <lineage>
        <taxon>Bacteria</taxon>
        <taxon>Bacillati</taxon>
        <taxon>Actinomycetota</taxon>
        <taxon>Actinomycetes</taxon>
        <taxon>Kitasatosporales</taxon>
        <taxon>Streptomycetaceae</taxon>
        <taxon>Streptomyces</taxon>
    </lineage>
</organism>
<dbReference type="Proteomes" id="UP001501638">
    <property type="component" value="Unassembled WGS sequence"/>
</dbReference>
<keyword evidence="2" id="KW-1185">Reference proteome</keyword>
<proteinExistence type="predicted"/>